<dbReference type="RefSeq" id="WP_394824971.1">
    <property type="nucleotide sequence ID" value="NZ_CP089984.1"/>
</dbReference>
<dbReference type="Proteomes" id="UP001370348">
    <property type="component" value="Chromosome"/>
</dbReference>
<keyword evidence="3" id="KW-1185">Reference proteome</keyword>
<dbReference type="Gene3D" id="1.50.10.100">
    <property type="entry name" value="Chondroitin AC/alginate lyase"/>
    <property type="match status" value="1"/>
</dbReference>
<sequence length="745" mass="79157">MARPAARLFLTPTLVARLKARAAESDPAWTQLKLKCDGYAAGAINPPSAAAYSKFPNIGPGYQGEEYLPPIMSLGLCYRVVAGSDAAAEQAYGSAGGRLLDAMSTPVDSGGQLPSTDSGYGIRNYGVGMAIGFDWLHPALSAATRSRVITSLNLWIDWYDRAGFIRNQPIGNYFAGYFLTKLATALGTEGDNPKAEAYFAGVSQMWENLVKPAFVRSMAGGGWPEGWIYGPRAVRGMVDALWAAKTAKNLDWMLDVPLARDQANYGTYFTWPSLEQMDDQGTVRAGTNLAPSASLAGALATALGELGHPSAATARAFAADVIAASDNRAPWEKFLYWDPALVAKPYQDKELSYLAPGPGHVAMRSSWKADAAWAAFSSGTYINAPDSGEQMFNQGSLSVVNGRAPVLVNATGWIPRVAGPAGEKFVYDDSWGKKSRALYNTFFVSDPSNPFNPGQSSAPPDKAQTHVERYEDWGGFVRARGARIEQMYRSTLLRAFTRDLVFFRPSTFVVFDRTSVTGSPDQWMAFHTPSAPAAVPSSGTTTASRFDISKDGSITGSIRMLLPRNASVQSVSLPGGVTRLEEHSSLAGDQEWLTVISASRDVPEQVRLSASDGNVSAGNVIGVHVHGPRNQRNQVLLFAADHATTATTDVARYTVTQTGDADHVLIDVAPSTNGYSVTTTAKGNEITVDVKPGGSATTTPGGALCYSVSPTGTVGPCAFSPPRTRSTENAAPEPAPQPSASGCDG</sequence>
<protein>
    <submittedName>
        <fullName evidence="2">Uncharacterized protein</fullName>
    </submittedName>
</protein>
<evidence type="ECO:0000256" key="1">
    <source>
        <dbReference type="SAM" id="MobiDB-lite"/>
    </source>
</evidence>
<evidence type="ECO:0000313" key="3">
    <source>
        <dbReference type="Proteomes" id="UP001370348"/>
    </source>
</evidence>
<accession>A0ABZ2M0H0</accession>
<reference evidence="2 3" key="1">
    <citation type="submission" date="2021-12" db="EMBL/GenBank/DDBJ databases">
        <title>Discovery of the Pendulisporaceae a myxobacterial family with distinct sporulation behavior and unique specialized metabolism.</title>
        <authorList>
            <person name="Garcia R."/>
            <person name="Popoff A."/>
            <person name="Bader C.D."/>
            <person name="Loehr J."/>
            <person name="Walesch S."/>
            <person name="Walt C."/>
            <person name="Boldt J."/>
            <person name="Bunk B."/>
            <person name="Haeckl F.J.F.P.J."/>
            <person name="Gunesch A.P."/>
            <person name="Birkelbach J."/>
            <person name="Nuebel U."/>
            <person name="Pietschmann T."/>
            <person name="Bach T."/>
            <person name="Mueller R."/>
        </authorList>
    </citation>
    <scope>NUCLEOTIDE SEQUENCE [LARGE SCALE GENOMIC DNA]</scope>
    <source>
        <strain evidence="2 3">MSr11954</strain>
    </source>
</reference>
<feature type="region of interest" description="Disordered" evidence="1">
    <location>
        <begin position="717"/>
        <end position="745"/>
    </location>
</feature>
<gene>
    <name evidence="2" type="ORF">LZC94_46930</name>
</gene>
<proteinExistence type="predicted"/>
<dbReference type="EMBL" id="CP089984">
    <property type="protein sequence ID" value="WXB15344.1"/>
    <property type="molecule type" value="Genomic_DNA"/>
</dbReference>
<organism evidence="2 3">
    <name type="scientific">Pendulispora albinea</name>
    <dbReference type="NCBI Taxonomy" id="2741071"/>
    <lineage>
        <taxon>Bacteria</taxon>
        <taxon>Pseudomonadati</taxon>
        <taxon>Myxococcota</taxon>
        <taxon>Myxococcia</taxon>
        <taxon>Myxococcales</taxon>
        <taxon>Sorangiineae</taxon>
        <taxon>Pendulisporaceae</taxon>
        <taxon>Pendulispora</taxon>
    </lineage>
</organism>
<dbReference type="InterPro" id="IPR008929">
    <property type="entry name" value="Chondroitin_lyas"/>
</dbReference>
<evidence type="ECO:0000313" key="2">
    <source>
        <dbReference type="EMBL" id="WXB15344.1"/>
    </source>
</evidence>
<name>A0ABZ2M0H0_9BACT</name>
<dbReference type="Gene3D" id="2.70.98.70">
    <property type="match status" value="1"/>
</dbReference>